<name>A0AB34K484_PRYPA</name>
<evidence type="ECO:0000313" key="16">
    <source>
        <dbReference type="Proteomes" id="UP001515480"/>
    </source>
</evidence>
<dbReference type="Pfam" id="PF00294">
    <property type="entry name" value="PfkB"/>
    <property type="match status" value="1"/>
</dbReference>
<dbReference type="Gene3D" id="3.40.1190.20">
    <property type="match status" value="1"/>
</dbReference>
<evidence type="ECO:0000256" key="9">
    <source>
        <dbReference type="ARBA" id="ARBA00022840"/>
    </source>
</evidence>
<dbReference type="CDD" id="cd01168">
    <property type="entry name" value="adenosine_kinase"/>
    <property type="match status" value="1"/>
</dbReference>
<keyword evidence="7" id="KW-0547">Nucleotide-binding</keyword>
<organism evidence="15 16">
    <name type="scientific">Prymnesium parvum</name>
    <name type="common">Toxic golden alga</name>
    <dbReference type="NCBI Taxonomy" id="97485"/>
    <lineage>
        <taxon>Eukaryota</taxon>
        <taxon>Haptista</taxon>
        <taxon>Haptophyta</taxon>
        <taxon>Prymnesiophyceae</taxon>
        <taxon>Prymnesiales</taxon>
        <taxon>Prymnesiaceae</taxon>
        <taxon>Prymnesium</taxon>
    </lineage>
</organism>
<feature type="active site" description="Proton acceptor" evidence="13">
    <location>
        <position position="357"/>
    </location>
</feature>
<keyword evidence="6" id="KW-0660">Purine salvage</keyword>
<keyword evidence="10" id="KW-0460">Magnesium</keyword>
<dbReference type="GO" id="GO:0005524">
    <property type="term" value="F:ATP binding"/>
    <property type="evidence" value="ECO:0007669"/>
    <property type="project" value="UniProtKB-KW"/>
</dbReference>
<evidence type="ECO:0000256" key="2">
    <source>
        <dbReference type="ARBA" id="ARBA00004801"/>
    </source>
</evidence>
<reference evidence="15 16" key="1">
    <citation type="journal article" date="2024" name="Science">
        <title>Giant polyketide synthase enzymes in the biosynthesis of giant marine polyether toxins.</title>
        <authorList>
            <person name="Fallon T.R."/>
            <person name="Shende V.V."/>
            <person name="Wierzbicki I.H."/>
            <person name="Pendleton A.L."/>
            <person name="Watervoot N.F."/>
            <person name="Auber R.P."/>
            <person name="Gonzalez D.J."/>
            <person name="Wisecaver J.H."/>
            <person name="Moore B.S."/>
        </authorList>
    </citation>
    <scope>NUCLEOTIDE SEQUENCE [LARGE SCALE GENOMIC DNA]</scope>
    <source>
        <strain evidence="15 16">12B1</strain>
    </source>
</reference>
<dbReference type="Gene3D" id="3.30.1110.10">
    <property type="match status" value="1"/>
</dbReference>
<dbReference type="InterPro" id="IPR001805">
    <property type="entry name" value="Adenokinase"/>
</dbReference>
<evidence type="ECO:0000256" key="8">
    <source>
        <dbReference type="ARBA" id="ARBA00022777"/>
    </source>
</evidence>
<keyword evidence="9" id="KW-0067">ATP-binding</keyword>
<keyword evidence="8" id="KW-0418">Kinase</keyword>
<protein>
    <recommendedName>
        <fullName evidence="12">Adenosine kinase</fullName>
        <ecNumber evidence="4">2.7.1.20</ecNumber>
    </recommendedName>
</protein>
<dbReference type="PANTHER" id="PTHR45769:SF3">
    <property type="entry name" value="ADENOSINE KINASE"/>
    <property type="match status" value="1"/>
</dbReference>
<dbReference type="SUPFAM" id="SSF53613">
    <property type="entry name" value="Ribokinase-like"/>
    <property type="match status" value="1"/>
</dbReference>
<evidence type="ECO:0000259" key="14">
    <source>
        <dbReference type="Pfam" id="PF00294"/>
    </source>
</evidence>
<dbReference type="PANTHER" id="PTHR45769">
    <property type="entry name" value="ADENOSINE KINASE"/>
    <property type="match status" value="1"/>
</dbReference>
<evidence type="ECO:0000256" key="12">
    <source>
        <dbReference type="ARBA" id="ARBA00068771"/>
    </source>
</evidence>
<evidence type="ECO:0000256" key="5">
    <source>
        <dbReference type="ARBA" id="ARBA00022679"/>
    </source>
</evidence>
<evidence type="ECO:0000256" key="13">
    <source>
        <dbReference type="PIRSR" id="PIRSR601805-1"/>
    </source>
</evidence>
<dbReference type="EC" id="2.7.1.20" evidence="4"/>
<dbReference type="GO" id="GO:0005829">
    <property type="term" value="C:cytosol"/>
    <property type="evidence" value="ECO:0007669"/>
    <property type="project" value="TreeGrafter"/>
</dbReference>
<comment type="similarity">
    <text evidence="3">Belongs to the carbohydrate kinase PfkB family.</text>
</comment>
<accession>A0AB34K484</accession>
<evidence type="ECO:0000256" key="1">
    <source>
        <dbReference type="ARBA" id="ARBA00001946"/>
    </source>
</evidence>
<dbReference type="GO" id="GO:0004001">
    <property type="term" value="F:adenosine kinase activity"/>
    <property type="evidence" value="ECO:0007669"/>
    <property type="project" value="UniProtKB-EC"/>
</dbReference>
<dbReference type="InterPro" id="IPR011611">
    <property type="entry name" value="PfkB_dom"/>
</dbReference>
<sequence>MRASHLPNLGAIRGIWSKCASRSHLRAPIPRCLPLHRFTRITHHTPTWTIHRGIASATDAPSPHASILGFGNPVLDISAVVDQSFLDEWGLELNNAILADERHASLYEACRLIATHAVEYIAGGSTQNTIRVAQWMASGAASTAFVGCVGRDAWGEQLEAAARADGVRVAYMRHATLPTGTCAVLVSGGERSLCARLAAAAAYAPEHFASPQVQALLHGAQIVYAAGFFLTVSPSTVVAVGKHCVASGKACCINLSATFIPQQFKAALDEAMYYCDFVFGNEKEAAAYGVEQGWGDDLKEVALQLAALPKASEATRRCVVITQGKEPTLVAYGGVVTEYEVPLVPKEKLVDTNGAGDAFVGGFLALLSQGSALEDCVRAGQYASSQIVQMSGCKIPSAKPTFVASSRS</sequence>
<dbReference type="FunFam" id="3.40.1190.20:FF:000076">
    <property type="entry name" value="Adenosine kinase"/>
    <property type="match status" value="1"/>
</dbReference>
<evidence type="ECO:0000256" key="6">
    <source>
        <dbReference type="ARBA" id="ARBA00022726"/>
    </source>
</evidence>
<evidence type="ECO:0000256" key="4">
    <source>
        <dbReference type="ARBA" id="ARBA00012119"/>
    </source>
</evidence>
<comment type="cofactor">
    <cofactor evidence="1">
        <name>Mg(2+)</name>
        <dbReference type="ChEBI" id="CHEBI:18420"/>
    </cofactor>
</comment>
<dbReference type="GO" id="GO:0006166">
    <property type="term" value="P:purine ribonucleoside salvage"/>
    <property type="evidence" value="ECO:0007669"/>
    <property type="project" value="UniProtKB-KW"/>
</dbReference>
<dbReference type="PROSITE" id="PS00584">
    <property type="entry name" value="PFKB_KINASES_2"/>
    <property type="match status" value="1"/>
</dbReference>
<gene>
    <name evidence="15" type="ORF">AB1Y20_000213</name>
</gene>
<dbReference type="GO" id="GO:0005634">
    <property type="term" value="C:nucleus"/>
    <property type="evidence" value="ECO:0007669"/>
    <property type="project" value="TreeGrafter"/>
</dbReference>
<comment type="catalytic activity">
    <reaction evidence="11">
        <text>adenosine + ATP = AMP + ADP + H(+)</text>
        <dbReference type="Rhea" id="RHEA:20824"/>
        <dbReference type="ChEBI" id="CHEBI:15378"/>
        <dbReference type="ChEBI" id="CHEBI:16335"/>
        <dbReference type="ChEBI" id="CHEBI:30616"/>
        <dbReference type="ChEBI" id="CHEBI:456215"/>
        <dbReference type="ChEBI" id="CHEBI:456216"/>
        <dbReference type="EC" id="2.7.1.20"/>
    </reaction>
</comment>
<evidence type="ECO:0000256" key="11">
    <source>
        <dbReference type="ARBA" id="ARBA00051362"/>
    </source>
</evidence>
<feature type="domain" description="Carbohydrate kinase PfkB" evidence="14">
    <location>
        <begin position="96"/>
        <end position="396"/>
    </location>
</feature>
<dbReference type="EMBL" id="JBGBPQ010000001">
    <property type="protein sequence ID" value="KAL1529259.1"/>
    <property type="molecule type" value="Genomic_DNA"/>
</dbReference>
<evidence type="ECO:0000256" key="7">
    <source>
        <dbReference type="ARBA" id="ARBA00022741"/>
    </source>
</evidence>
<dbReference type="Proteomes" id="UP001515480">
    <property type="component" value="Unassembled WGS sequence"/>
</dbReference>
<dbReference type="InterPro" id="IPR002173">
    <property type="entry name" value="Carboh/pur_kinase_PfkB_CS"/>
</dbReference>
<evidence type="ECO:0000256" key="3">
    <source>
        <dbReference type="ARBA" id="ARBA00010688"/>
    </source>
</evidence>
<keyword evidence="16" id="KW-1185">Reference proteome</keyword>
<dbReference type="PRINTS" id="PR00989">
    <property type="entry name" value="ADENOKINASE"/>
</dbReference>
<comment type="pathway">
    <text evidence="2">Purine metabolism; AMP biosynthesis via salvage pathway; AMP from adenosine: step 1/1.</text>
</comment>
<keyword evidence="5" id="KW-0808">Transferase</keyword>
<comment type="caution">
    <text evidence="15">The sequence shown here is derived from an EMBL/GenBank/DDBJ whole genome shotgun (WGS) entry which is preliminary data.</text>
</comment>
<dbReference type="GO" id="GO:0006144">
    <property type="term" value="P:purine nucleobase metabolic process"/>
    <property type="evidence" value="ECO:0007669"/>
    <property type="project" value="TreeGrafter"/>
</dbReference>
<evidence type="ECO:0000313" key="15">
    <source>
        <dbReference type="EMBL" id="KAL1529259.1"/>
    </source>
</evidence>
<evidence type="ECO:0000256" key="10">
    <source>
        <dbReference type="ARBA" id="ARBA00022842"/>
    </source>
</evidence>
<dbReference type="AlphaFoldDB" id="A0AB34K484"/>
<proteinExistence type="inferred from homology"/>
<dbReference type="InterPro" id="IPR029056">
    <property type="entry name" value="Ribokinase-like"/>
</dbReference>